<reference evidence="3 4" key="1">
    <citation type="submission" date="2024-10" db="EMBL/GenBank/DDBJ databases">
        <authorList>
            <person name="Kim D."/>
        </authorList>
    </citation>
    <scope>NUCLEOTIDE SEQUENCE [LARGE SCALE GENOMIC DNA]</scope>
    <source>
        <strain evidence="3">BH-2024</strain>
    </source>
</reference>
<proteinExistence type="predicted"/>
<feature type="compositionally biased region" description="Low complexity" evidence="2">
    <location>
        <begin position="570"/>
        <end position="598"/>
    </location>
</feature>
<feature type="region of interest" description="Disordered" evidence="2">
    <location>
        <begin position="570"/>
        <end position="654"/>
    </location>
</feature>
<dbReference type="AlphaFoldDB" id="A0ABD2L6Y0"/>
<evidence type="ECO:0000313" key="3">
    <source>
        <dbReference type="EMBL" id="KAL3110485.1"/>
    </source>
</evidence>
<evidence type="ECO:0000256" key="2">
    <source>
        <dbReference type="SAM" id="MobiDB-lite"/>
    </source>
</evidence>
<feature type="region of interest" description="Disordered" evidence="2">
    <location>
        <begin position="358"/>
        <end position="387"/>
    </location>
</feature>
<feature type="region of interest" description="Disordered" evidence="2">
    <location>
        <begin position="666"/>
        <end position="685"/>
    </location>
</feature>
<feature type="coiled-coil region" evidence="1">
    <location>
        <begin position="288"/>
        <end position="319"/>
    </location>
</feature>
<feature type="region of interest" description="Disordered" evidence="2">
    <location>
        <begin position="423"/>
        <end position="464"/>
    </location>
</feature>
<evidence type="ECO:0000256" key="1">
    <source>
        <dbReference type="SAM" id="Coils"/>
    </source>
</evidence>
<comment type="caution">
    <text evidence="3">The sequence shown here is derived from an EMBL/GenBank/DDBJ whole genome shotgun (WGS) entry which is preliminary data.</text>
</comment>
<keyword evidence="1" id="KW-0175">Coiled coil</keyword>
<feature type="compositionally biased region" description="Acidic residues" evidence="2">
    <location>
        <begin position="360"/>
        <end position="374"/>
    </location>
</feature>
<dbReference type="EMBL" id="JBICBT010000539">
    <property type="protein sequence ID" value="KAL3110485.1"/>
    <property type="molecule type" value="Genomic_DNA"/>
</dbReference>
<name>A0ABD2L6Y0_9BILA</name>
<sequence length="730" mass="82007">MLETLERTELFFIQFGNNDKQQSVALSDGKEISAQLTAPNICDLLADDCEATREILLQIREVLQCCSPFNPWNRCRYQQMPMSIFYMNVINDLVAAYCEANVDKRIEFEAARAHYLRKLGPLPYGNHVPKADYTEDQKEADRWLSNHAWPPPAPFKSILFPTKIWDWKKGAAGYAAHWRKEFLNSPTNENLKAAARAAARGDFVRLGKEEYVRMGIRKLMQLTIVDAMAEQDEVADTELVKPLVQPTMKNVNASMRLETMSELVKRSCRAKVIRGLLQKEVLDKDRALTRLEGKYQKRKAELKQQRNDARDLFHAAEADLAAVKQRADALYVQVELLKKIAPPAKLKKLALADLGPMFSESEEDEVEEEEENADNTEHDNLNFDNADTTVQRVVTRAQNIARRAAASPARERTPVHLERAAAANHTANQTPPRHSRSRSPFVEPPPPHVRAEHQDRAAAAGAKQKDYEKVEKFCQAPNCKMPIDIYDRINNVVRPGKKKQCWQCGCWYHTEKALGCCNYSSCTKDQRTAWLCAILCNTSQISVNVSGDVDNADIGVGKAAAWAKRAAAKNAKYVQSRRSASRTRATAPPPSNTASSAAKKPRRTVTFKKQKPQTTTTRGGRRQDKNIEEEEDEDGPLRAGTSAASAPKKTNANKRKMVTAASALPTMQAQDTHGTRPQPPRMALNPRFINDESAVQEEEDEYADFENAVLNKAQLFDGEGSDEEEDEDDD</sequence>
<evidence type="ECO:0000313" key="4">
    <source>
        <dbReference type="Proteomes" id="UP001620626"/>
    </source>
</evidence>
<accession>A0ABD2L6Y0</accession>
<dbReference type="Proteomes" id="UP001620626">
    <property type="component" value="Unassembled WGS sequence"/>
</dbReference>
<keyword evidence="4" id="KW-1185">Reference proteome</keyword>
<organism evidence="3 4">
    <name type="scientific">Heterodera trifolii</name>
    <dbReference type="NCBI Taxonomy" id="157864"/>
    <lineage>
        <taxon>Eukaryota</taxon>
        <taxon>Metazoa</taxon>
        <taxon>Ecdysozoa</taxon>
        <taxon>Nematoda</taxon>
        <taxon>Chromadorea</taxon>
        <taxon>Rhabditida</taxon>
        <taxon>Tylenchina</taxon>
        <taxon>Tylenchomorpha</taxon>
        <taxon>Tylenchoidea</taxon>
        <taxon>Heteroderidae</taxon>
        <taxon>Heteroderinae</taxon>
        <taxon>Heterodera</taxon>
    </lineage>
</organism>
<protein>
    <submittedName>
        <fullName evidence="3">Uncharacterized protein</fullName>
    </submittedName>
</protein>
<gene>
    <name evidence="3" type="ORF">niasHT_019346</name>
</gene>
<feature type="compositionally biased region" description="Basic residues" evidence="2">
    <location>
        <begin position="599"/>
        <end position="611"/>
    </location>
</feature>